<feature type="signal peptide" evidence="2">
    <location>
        <begin position="1"/>
        <end position="29"/>
    </location>
</feature>
<gene>
    <name evidence="3" type="ORF">KP005_11695</name>
</gene>
<dbReference type="EMBL" id="CP076724">
    <property type="protein sequence ID" value="QWV96046.1"/>
    <property type="molecule type" value="Genomic_DNA"/>
</dbReference>
<keyword evidence="4" id="KW-1185">Reference proteome</keyword>
<evidence type="ECO:0000313" key="3">
    <source>
        <dbReference type="EMBL" id="QWV96046.1"/>
    </source>
</evidence>
<protein>
    <submittedName>
        <fullName evidence="3">Pilus assembly protein PilY</fullName>
    </submittedName>
</protein>
<evidence type="ECO:0000256" key="1">
    <source>
        <dbReference type="SAM" id="MobiDB-lite"/>
    </source>
</evidence>
<keyword evidence="2" id="KW-0732">Signal</keyword>
<dbReference type="Proteomes" id="UP000683493">
    <property type="component" value="Chromosome"/>
</dbReference>
<organism evidence="3 4">
    <name type="scientific">Geomonas diazotrophica</name>
    <dbReference type="NCBI Taxonomy" id="2843197"/>
    <lineage>
        <taxon>Bacteria</taxon>
        <taxon>Pseudomonadati</taxon>
        <taxon>Thermodesulfobacteriota</taxon>
        <taxon>Desulfuromonadia</taxon>
        <taxon>Geobacterales</taxon>
        <taxon>Geobacteraceae</taxon>
        <taxon>Geomonas</taxon>
    </lineage>
</organism>
<evidence type="ECO:0000313" key="4">
    <source>
        <dbReference type="Proteomes" id="UP000683493"/>
    </source>
</evidence>
<sequence length="1631" mass="173790">MGKTLNRLLIKNLPLLILTAMLLPGAALAADPGDNWCITPPFITGGIKPNLLLMIDNSASMYDLGYIAGSTSAAPTYTCGTGAGSATVSSSYCFDNTYDDTKDYEGYFSKLNSDGTFTYPVYQYSGGKFVEINTGVPTTTGTGIYRTSYVYIAMSGDNTVTPPTRVIDTFIASGKFLNWLAASKFDIEKKILTGGKYVSGSSLLQGETRGCVGRRFVKVVPAISGLSFAVRGPTAVEPNYDPSTQGGGTRIEIFEGTYNQSDCQCAVYNWSNGNYGQASTDTKNCLDTTNADNALATINHTQQACWKIKDNIRTGGDIWQGVSVNSLQTACANVYSDPKTPIAPAALTDESSGNYICTSAATHSAPVAPYIGTSSDTTGFMGKCWRNNSDKWLNDGDTCVKNEILHYCMGQNFAEVTDPSSVIPTSGNIPSVLMDAGVRAIGSPVGPAGKPGYCSRRTTTTCSTDADCSTKVCSNAPATTCTSNSDCTSPGTCVPQTCNNPFYGKVGVSSAPTGLINDFASSIRFGVMSFNNYGSATECGSTVGMPCPKFCSGNQNKMCSTDSDCLSSLSEGTCQAATNKDASKVLDHIGTAVGDHSSGLINTIDGIPAVSWTPFAEAFYNAIAYFVKDATATTATLNSTKFTPTTAAIQEPLTGTDDYTNHNPIQFRCQQNNVMLITDGTSTADKNDTMRNKVTDSSGYFRDPNTLAESGSTSGVCGSYAGSPYIHDLSYFAYHRNLFDPSQVCHGTGATACENAQTIKTHVVYNAPSSTGTTNVCDPYVQMNMTAVNGGTTLHNPNNPTQLRTELKAALESIAAGASSGTAASILSNSEGSGANILQAVFYPKKVFYNQTEASWIGEMQNLWYYVDPQVNRSTIREDTDQNNAFDLIADKVVSFRFDPTDNVTYAYVSQDTNGDGAGDTAETKEDSDDVLSIWRAGKTLWQRPLTGTGARPRKIYTSTNGTSLIQFSSATFPNTGGGNNANTLASYLDVSTTDAPTLIDYVHGLEETGYRSRTVSILNKSTNVASSGVWRLGDIISSTPRIQSNLRLNGYNLQPPSGYSDTSYTSYIQSSDYHNRGMVYVGGNDGMLHAFNFGLLNVTASGTQKATLSKLSNSDPALGEEMWAYIPKQALPYLKYFGDPKYNHLYYVDGPTLLLDASIGAPSGVSGCNATSYWNCTKLTSVVDGANSLDGSANPWRSILIGSMGIGGASSSSCSTPSTSNCVPTPRTDPSDTSKGLGFSTYFALDVSDPKNPSLMWEFNRAADNDLGFATTGPAIVRVGDRAKNGRWFAIFGSGPTGPIDTDGNQFQGRSNQNLKFFVVDLKTGEMVRAIDTEIAEAFAGSMMGGAIDADRWDSSANGFYQDDAVFAGYTKKVAGTPATWTDGGVIRIVTHNDTDPAHWTWSKVIEGTGPVVTSIARLQDRKNKKLWLYFGSGRYYYRSGTDIDDYSTRRWIYGVKEPCYNTSNLPGNIYDASCSTTVALGDVTDQSTSISSSVGSGGWKIQLDASTTAFGAERVVSDAVTLTNGTVFVTTFEPTSDACGFGGNSFLWALGYDTGGRPSDAALAGKALIQLSTGEFKEVDLAQAFGSGASRLMRRTTTPMTGKPPADAFPVVSKSANKPVKRIMHIQER</sequence>
<proteinExistence type="predicted"/>
<evidence type="ECO:0000256" key="2">
    <source>
        <dbReference type="SAM" id="SignalP"/>
    </source>
</evidence>
<reference evidence="3 4" key="1">
    <citation type="submission" date="2021-06" db="EMBL/GenBank/DDBJ databases">
        <title>Gemonas diversity in paddy soil.</title>
        <authorList>
            <person name="Liu G."/>
        </authorList>
    </citation>
    <scope>NUCLEOTIDE SEQUENCE [LARGE SCALE GENOMIC DNA]</scope>
    <source>
        <strain evidence="3 4">RG29</strain>
    </source>
</reference>
<name>A0ABX8JFX5_9BACT</name>
<feature type="region of interest" description="Disordered" evidence="1">
    <location>
        <begin position="1216"/>
        <end position="1235"/>
    </location>
</feature>
<feature type="chain" id="PRO_5047192086" evidence="2">
    <location>
        <begin position="30"/>
        <end position="1631"/>
    </location>
</feature>
<accession>A0ABX8JFX5</accession>